<gene>
    <name evidence="2" type="ORF">CK820_G0033540</name>
</gene>
<feature type="domain" description="Fibronectin type-III" evidence="1">
    <location>
        <begin position="1"/>
        <end position="52"/>
    </location>
</feature>
<protein>
    <submittedName>
        <fullName evidence="2">TYRO3 isoform 5</fullName>
    </submittedName>
</protein>
<organism evidence="2 3">
    <name type="scientific">Pan troglodytes</name>
    <name type="common">Chimpanzee</name>
    <dbReference type="NCBI Taxonomy" id="9598"/>
    <lineage>
        <taxon>Eukaryota</taxon>
        <taxon>Metazoa</taxon>
        <taxon>Chordata</taxon>
        <taxon>Craniata</taxon>
        <taxon>Vertebrata</taxon>
        <taxon>Euteleostomi</taxon>
        <taxon>Mammalia</taxon>
        <taxon>Eutheria</taxon>
        <taxon>Euarchontoglires</taxon>
        <taxon>Primates</taxon>
        <taxon>Haplorrhini</taxon>
        <taxon>Catarrhini</taxon>
        <taxon>Hominidae</taxon>
        <taxon>Pan</taxon>
    </lineage>
</organism>
<name>A0A2J8QDW3_PANTR</name>
<reference evidence="2 3" key="1">
    <citation type="submission" date="2017-12" db="EMBL/GenBank/DDBJ databases">
        <title>High-resolution comparative analysis of great ape genomes.</title>
        <authorList>
            <person name="Pollen A."/>
            <person name="Hastie A."/>
            <person name="Hormozdiari F."/>
            <person name="Dougherty M."/>
            <person name="Liu R."/>
            <person name="Chaisson M."/>
            <person name="Hoppe E."/>
            <person name="Hill C."/>
            <person name="Pang A."/>
            <person name="Hillier L."/>
            <person name="Baker C."/>
            <person name="Armstrong J."/>
            <person name="Shendure J."/>
            <person name="Paten B."/>
            <person name="Wilson R."/>
            <person name="Chao H."/>
            <person name="Schneider V."/>
            <person name="Ventura M."/>
            <person name="Kronenberg Z."/>
            <person name="Murali S."/>
            <person name="Gordon D."/>
            <person name="Cantsilieris S."/>
            <person name="Munson K."/>
            <person name="Nelson B."/>
            <person name="Raja A."/>
            <person name="Underwood J."/>
            <person name="Diekhans M."/>
            <person name="Fiddes I."/>
            <person name="Haussler D."/>
            <person name="Eichler E."/>
        </authorList>
    </citation>
    <scope>NUCLEOTIDE SEQUENCE [LARGE SCALE GENOMIC DNA]</scope>
    <source>
        <strain evidence="2">Yerkes chimp pedigree #C0471</strain>
    </source>
</reference>
<feature type="non-terminal residue" evidence="2">
    <location>
        <position position="1"/>
    </location>
</feature>
<dbReference type="EMBL" id="NBAG03000046">
    <property type="protein sequence ID" value="PNI94456.1"/>
    <property type="molecule type" value="Genomic_DNA"/>
</dbReference>
<evidence type="ECO:0000259" key="1">
    <source>
        <dbReference type="PROSITE" id="PS50853"/>
    </source>
</evidence>
<dbReference type="AlphaFoldDB" id="A0A2J8QDW3"/>
<sequence>WEVLAVVVPVPPFTCLLRDLVPATNYSLRVRCANALGPSPYADWVPFQTKGLAPASAPQNLHAIRTDSGLILEWEEVIPEAPLEGPLGPYKLSWVQDNGTQASRALLTAAHPGYLWSLVC</sequence>
<evidence type="ECO:0000313" key="3">
    <source>
        <dbReference type="Proteomes" id="UP000236370"/>
    </source>
</evidence>
<proteinExistence type="predicted"/>
<dbReference type="CDD" id="cd00063">
    <property type="entry name" value="FN3"/>
    <property type="match status" value="1"/>
</dbReference>
<accession>A0A2J8QDW3</accession>
<dbReference type="SUPFAM" id="SSF49265">
    <property type="entry name" value="Fibronectin type III"/>
    <property type="match status" value="1"/>
</dbReference>
<dbReference type="InterPro" id="IPR013783">
    <property type="entry name" value="Ig-like_fold"/>
</dbReference>
<dbReference type="InterPro" id="IPR003961">
    <property type="entry name" value="FN3_dom"/>
</dbReference>
<dbReference type="Gene3D" id="2.60.40.10">
    <property type="entry name" value="Immunoglobulins"/>
    <property type="match status" value="1"/>
</dbReference>
<dbReference type="PROSITE" id="PS50853">
    <property type="entry name" value="FN3"/>
    <property type="match status" value="1"/>
</dbReference>
<comment type="caution">
    <text evidence="2">The sequence shown here is derived from an EMBL/GenBank/DDBJ whole genome shotgun (WGS) entry which is preliminary data.</text>
</comment>
<dbReference type="Proteomes" id="UP000236370">
    <property type="component" value="Unassembled WGS sequence"/>
</dbReference>
<evidence type="ECO:0000313" key="2">
    <source>
        <dbReference type="EMBL" id="PNI94456.1"/>
    </source>
</evidence>
<dbReference type="InterPro" id="IPR036116">
    <property type="entry name" value="FN3_sf"/>
</dbReference>